<evidence type="ECO:0000313" key="3">
    <source>
        <dbReference type="Proteomes" id="UP000252355"/>
    </source>
</evidence>
<sequence>MKTAGYFMAFLLCVGGLAVAQAIFWKMTGRAFWRAMVPQEWRFAVKPDDPVRMDSFMQLEEWAALLFCGAFLVLPLIALDTLGFIAIFH</sequence>
<dbReference type="EMBL" id="QOQW01000004">
    <property type="protein sequence ID" value="RCK80798.1"/>
    <property type="molecule type" value="Genomic_DNA"/>
</dbReference>
<feature type="transmembrane region" description="Helical" evidence="1">
    <location>
        <begin position="6"/>
        <end position="25"/>
    </location>
</feature>
<keyword evidence="1" id="KW-1133">Transmembrane helix</keyword>
<feature type="transmembrane region" description="Helical" evidence="1">
    <location>
        <begin position="62"/>
        <end position="88"/>
    </location>
</feature>
<proteinExistence type="predicted"/>
<dbReference type="Proteomes" id="UP000252355">
    <property type="component" value="Unassembled WGS sequence"/>
</dbReference>
<protein>
    <submittedName>
        <fullName evidence="2">Uncharacterized protein</fullName>
    </submittedName>
</protein>
<reference evidence="2 3" key="1">
    <citation type="submission" date="2018-05" db="EMBL/GenBank/DDBJ databases">
        <title>A metagenomic window into the 2 km-deep terrestrial subsurface aquifer revealed taxonomically and functionally diverse microbial community comprising novel uncultured bacterial lineages.</title>
        <authorList>
            <person name="Kadnikov V.V."/>
            <person name="Mardanov A.V."/>
            <person name="Beletsky A.V."/>
            <person name="Banks D."/>
            <person name="Pimenov N.V."/>
            <person name="Frank Y.A."/>
            <person name="Karnachuk O.V."/>
            <person name="Ravin N.V."/>
        </authorList>
    </citation>
    <scope>NUCLEOTIDE SEQUENCE [LARGE SCALE GENOMIC DNA]</scope>
    <source>
        <strain evidence="2">BY5</strain>
    </source>
</reference>
<accession>A0A367ZRQ4</accession>
<organism evidence="2 3">
    <name type="scientific">Candidatus Ozemobacter sibiricus</name>
    <dbReference type="NCBI Taxonomy" id="2268124"/>
    <lineage>
        <taxon>Bacteria</taxon>
        <taxon>Candidatus Ozemobacteria</taxon>
        <taxon>Candidatus Ozemobacterales</taxon>
        <taxon>Candidatus Ozemobacteraceae</taxon>
        <taxon>Candidatus Ozemobacter</taxon>
    </lineage>
</organism>
<dbReference type="AlphaFoldDB" id="A0A367ZRQ4"/>
<evidence type="ECO:0000313" key="2">
    <source>
        <dbReference type="EMBL" id="RCK80798.1"/>
    </source>
</evidence>
<comment type="caution">
    <text evidence="2">The sequence shown here is derived from an EMBL/GenBank/DDBJ whole genome shotgun (WGS) entry which is preliminary data.</text>
</comment>
<gene>
    <name evidence="2" type="ORF">OZSIB_2686</name>
</gene>
<name>A0A367ZRQ4_9BACT</name>
<evidence type="ECO:0000256" key="1">
    <source>
        <dbReference type="SAM" id="Phobius"/>
    </source>
</evidence>
<keyword evidence="1" id="KW-0472">Membrane</keyword>
<keyword evidence="1" id="KW-0812">Transmembrane</keyword>